<feature type="compositionally biased region" description="Polar residues" evidence="1">
    <location>
        <begin position="136"/>
        <end position="162"/>
    </location>
</feature>
<feature type="compositionally biased region" description="Basic and acidic residues" evidence="1">
    <location>
        <begin position="105"/>
        <end position="117"/>
    </location>
</feature>
<feature type="compositionally biased region" description="Polar residues" evidence="1">
    <location>
        <begin position="85"/>
        <end position="104"/>
    </location>
</feature>
<organism evidence="2 3">
    <name type="scientific">Pseudovirgaria hyperparasitica</name>
    <dbReference type="NCBI Taxonomy" id="470096"/>
    <lineage>
        <taxon>Eukaryota</taxon>
        <taxon>Fungi</taxon>
        <taxon>Dikarya</taxon>
        <taxon>Ascomycota</taxon>
        <taxon>Pezizomycotina</taxon>
        <taxon>Dothideomycetes</taxon>
        <taxon>Dothideomycetes incertae sedis</taxon>
        <taxon>Acrospermales</taxon>
        <taxon>Acrospermaceae</taxon>
        <taxon>Pseudovirgaria</taxon>
    </lineage>
</organism>
<reference evidence="2" key="1">
    <citation type="journal article" date="2020" name="Stud. Mycol.">
        <title>101 Dothideomycetes genomes: a test case for predicting lifestyles and emergence of pathogens.</title>
        <authorList>
            <person name="Haridas S."/>
            <person name="Albert R."/>
            <person name="Binder M."/>
            <person name="Bloem J."/>
            <person name="Labutti K."/>
            <person name="Salamov A."/>
            <person name="Andreopoulos B."/>
            <person name="Baker S."/>
            <person name="Barry K."/>
            <person name="Bills G."/>
            <person name="Bluhm B."/>
            <person name="Cannon C."/>
            <person name="Castanera R."/>
            <person name="Culley D."/>
            <person name="Daum C."/>
            <person name="Ezra D."/>
            <person name="Gonzalez J."/>
            <person name="Henrissat B."/>
            <person name="Kuo A."/>
            <person name="Liang C."/>
            <person name="Lipzen A."/>
            <person name="Lutzoni F."/>
            <person name="Magnuson J."/>
            <person name="Mondo S."/>
            <person name="Nolan M."/>
            <person name="Ohm R."/>
            <person name="Pangilinan J."/>
            <person name="Park H.-J."/>
            <person name="Ramirez L."/>
            <person name="Alfaro M."/>
            <person name="Sun H."/>
            <person name="Tritt A."/>
            <person name="Yoshinaga Y."/>
            <person name="Zwiers L.-H."/>
            <person name="Turgeon B."/>
            <person name="Goodwin S."/>
            <person name="Spatafora J."/>
            <person name="Crous P."/>
            <person name="Grigoriev I."/>
        </authorList>
    </citation>
    <scope>NUCLEOTIDE SEQUENCE</scope>
    <source>
        <strain evidence="2">CBS 121739</strain>
    </source>
</reference>
<dbReference type="AlphaFoldDB" id="A0A6A6W8J2"/>
<feature type="compositionally biased region" description="Basic residues" evidence="1">
    <location>
        <begin position="118"/>
        <end position="131"/>
    </location>
</feature>
<evidence type="ECO:0000313" key="2">
    <source>
        <dbReference type="EMBL" id="KAF2758865.1"/>
    </source>
</evidence>
<evidence type="ECO:0000313" key="3">
    <source>
        <dbReference type="Proteomes" id="UP000799437"/>
    </source>
</evidence>
<keyword evidence="3" id="KW-1185">Reference proteome</keyword>
<feature type="region of interest" description="Disordered" evidence="1">
    <location>
        <begin position="1"/>
        <end position="56"/>
    </location>
</feature>
<proteinExistence type="predicted"/>
<name>A0A6A6W8J2_9PEZI</name>
<feature type="compositionally biased region" description="Low complexity" evidence="1">
    <location>
        <begin position="1"/>
        <end position="29"/>
    </location>
</feature>
<feature type="region of interest" description="Disordered" evidence="1">
    <location>
        <begin position="83"/>
        <end position="162"/>
    </location>
</feature>
<evidence type="ECO:0000256" key="1">
    <source>
        <dbReference type="SAM" id="MobiDB-lite"/>
    </source>
</evidence>
<accession>A0A6A6W8J2</accession>
<dbReference type="EMBL" id="ML996570">
    <property type="protein sequence ID" value="KAF2758865.1"/>
    <property type="molecule type" value="Genomic_DNA"/>
</dbReference>
<sequence length="162" mass="17919">MSTDDTSTTPGSPSYLLSPSSSTSYFDLPSFPPTRRISQIGWGEPDSPDRSFASPRFAGGECVATMAERKRAIRERLQAEFYTRPNESQASSQECLTKITTSESPEQHHGEEVTEQSRRRKRKGSFIKLVKKLVTAGTSPRHSSISIHLQSTAATSTREPLL</sequence>
<dbReference type="GeneID" id="54486459"/>
<dbReference type="Proteomes" id="UP000799437">
    <property type="component" value="Unassembled WGS sequence"/>
</dbReference>
<gene>
    <name evidence="2" type="ORF">EJ05DRAFT_484964</name>
</gene>
<dbReference type="RefSeq" id="XP_033601316.1">
    <property type="nucleotide sequence ID" value="XM_033745405.1"/>
</dbReference>
<protein>
    <submittedName>
        <fullName evidence="2">Uncharacterized protein</fullName>
    </submittedName>
</protein>